<accession>A0ABV9EE06</accession>
<feature type="region of interest" description="Disordered" evidence="1">
    <location>
        <begin position="131"/>
        <end position="166"/>
    </location>
</feature>
<feature type="compositionally biased region" description="Basic residues" evidence="1">
    <location>
        <begin position="152"/>
        <end position="166"/>
    </location>
</feature>
<evidence type="ECO:0000256" key="1">
    <source>
        <dbReference type="SAM" id="MobiDB-lite"/>
    </source>
</evidence>
<keyword evidence="2" id="KW-0472">Membrane</keyword>
<proteinExistence type="predicted"/>
<evidence type="ECO:0000256" key="2">
    <source>
        <dbReference type="SAM" id="Phobius"/>
    </source>
</evidence>
<dbReference type="RefSeq" id="WP_262841967.1">
    <property type="nucleotide sequence ID" value="NZ_JANZYP010000008.1"/>
</dbReference>
<keyword evidence="2" id="KW-0812">Transmembrane</keyword>
<gene>
    <name evidence="3" type="ORF">ACFO8L_15040</name>
</gene>
<dbReference type="Proteomes" id="UP001595891">
    <property type="component" value="Unassembled WGS sequence"/>
</dbReference>
<organism evidence="3 4">
    <name type="scientific">Sphaerisporangium corydalis</name>
    <dbReference type="NCBI Taxonomy" id="1441875"/>
    <lineage>
        <taxon>Bacteria</taxon>
        <taxon>Bacillati</taxon>
        <taxon>Actinomycetota</taxon>
        <taxon>Actinomycetes</taxon>
        <taxon>Streptosporangiales</taxon>
        <taxon>Streptosporangiaceae</taxon>
        <taxon>Sphaerisporangium</taxon>
    </lineage>
</organism>
<keyword evidence="2" id="KW-1133">Transmembrane helix</keyword>
<evidence type="ECO:0000313" key="4">
    <source>
        <dbReference type="Proteomes" id="UP001595891"/>
    </source>
</evidence>
<evidence type="ECO:0008006" key="5">
    <source>
        <dbReference type="Google" id="ProtNLM"/>
    </source>
</evidence>
<name>A0ABV9EE06_9ACTN</name>
<protein>
    <recommendedName>
        <fullName evidence="5">DUF4157 domain-containing protein</fullName>
    </recommendedName>
</protein>
<comment type="caution">
    <text evidence="3">The sequence shown here is derived from an EMBL/GenBank/DDBJ whole genome shotgun (WGS) entry which is preliminary data.</text>
</comment>
<dbReference type="EMBL" id="JBHSFN010000008">
    <property type="protein sequence ID" value="MFC4587408.1"/>
    <property type="molecule type" value="Genomic_DNA"/>
</dbReference>
<feature type="compositionally biased region" description="Basic residues" evidence="1">
    <location>
        <begin position="131"/>
        <end position="140"/>
    </location>
</feature>
<evidence type="ECO:0000313" key="3">
    <source>
        <dbReference type="EMBL" id="MFC4587408.1"/>
    </source>
</evidence>
<sequence length="166" mass="18549">MRGRHRVRQVLNYANLSTPLGLLIAVAGRAKVRRGEHGLLYAHGYRIPFPVAGAFTVGNVVVTAECDGYLTGALLRHEARHATQYAFCAGLPMLPLYVLALLVSVLVCGHPASWNVFERLADLDEGGYPRHPSRWRRHRAGRGDRLRAGGNRSRRGNRLRARRHRS</sequence>
<feature type="transmembrane region" description="Helical" evidence="2">
    <location>
        <begin position="85"/>
        <end position="107"/>
    </location>
</feature>
<keyword evidence="4" id="KW-1185">Reference proteome</keyword>
<reference evidence="4" key="1">
    <citation type="journal article" date="2019" name="Int. J. Syst. Evol. Microbiol.">
        <title>The Global Catalogue of Microorganisms (GCM) 10K type strain sequencing project: providing services to taxonomists for standard genome sequencing and annotation.</title>
        <authorList>
            <consortium name="The Broad Institute Genomics Platform"/>
            <consortium name="The Broad Institute Genome Sequencing Center for Infectious Disease"/>
            <person name="Wu L."/>
            <person name="Ma J."/>
        </authorList>
    </citation>
    <scope>NUCLEOTIDE SEQUENCE [LARGE SCALE GENOMIC DNA]</scope>
    <source>
        <strain evidence="4">CCUG 49560</strain>
    </source>
</reference>